<comment type="caution">
    <text evidence="2">The sequence shown here is derived from an EMBL/GenBank/DDBJ whole genome shotgun (WGS) entry which is preliminary data.</text>
</comment>
<reference evidence="2 3" key="1">
    <citation type="submission" date="2019-07" db="EMBL/GenBank/DDBJ databases">
        <authorList>
            <person name="Kim J."/>
        </authorList>
    </citation>
    <scope>NUCLEOTIDE SEQUENCE [LARGE SCALE GENOMIC DNA]</scope>
    <source>
        <strain evidence="2 3">JC52</strain>
    </source>
</reference>
<dbReference type="Proteomes" id="UP000317036">
    <property type="component" value="Unassembled WGS sequence"/>
</dbReference>
<dbReference type="OrthoDB" id="2662662at2"/>
<keyword evidence="3" id="KW-1185">Reference proteome</keyword>
<gene>
    <name evidence="2" type="ORF">FPZ49_06325</name>
</gene>
<proteinExistence type="predicted"/>
<name>A0A559KF17_9BACL</name>
<evidence type="ECO:0000256" key="1">
    <source>
        <dbReference type="SAM" id="MobiDB-lite"/>
    </source>
</evidence>
<protein>
    <submittedName>
        <fullName evidence="2">Uncharacterized protein</fullName>
    </submittedName>
</protein>
<organism evidence="2 3">
    <name type="scientific">Paenibacillus cremeus</name>
    <dbReference type="NCBI Taxonomy" id="2163881"/>
    <lineage>
        <taxon>Bacteria</taxon>
        <taxon>Bacillati</taxon>
        <taxon>Bacillota</taxon>
        <taxon>Bacilli</taxon>
        <taxon>Bacillales</taxon>
        <taxon>Paenibacillaceae</taxon>
        <taxon>Paenibacillus</taxon>
    </lineage>
</organism>
<evidence type="ECO:0000313" key="3">
    <source>
        <dbReference type="Proteomes" id="UP000317036"/>
    </source>
</evidence>
<feature type="compositionally biased region" description="Low complexity" evidence="1">
    <location>
        <begin position="83"/>
        <end position="93"/>
    </location>
</feature>
<dbReference type="EMBL" id="VNJI01000006">
    <property type="protein sequence ID" value="TVY10722.1"/>
    <property type="molecule type" value="Genomic_DNA"/>
</dbReference>
<dbReference type="RefSeq" id="WP_144844666.1">
    <property type="nucleotide sequence ID" value="NZ_VNJI01000006.1"/>
</dbReference>
<accession>A0A559KF17</accession>
<feature type="compositionally biased region" description="Low complexity" evidence="1">
    <location>
        <begin position="127"/>
        <end position="138"/>
    </location>
</feature>
<sequence length="221" mass="24409">MKWLTWMMRLVLTAVITSVCCVVMTFAAVNTYVDLLLDQYHIQRPAGQKIDWNQFVGRFTSQFSSVTSGMWSGKAPQKDVAVSATTTTPSSETGTKEQKDGSEPTAPGSKGTDGEKRPPEDAVAVWSRQSTSQGSSSQAEDRRVIISSEDFAKKKEQLSDANKAKVFSVLMSRVPQAEIQKISLILEDGITVAELKELDQILKQYLKPEEYTELQGLIQAP</sequence>
<evidence type="ECO:0000313" key="2">
    <source>
        <dbReference type="EMBL" id="TVY10722.1"/>
    </source>
</evidence>
<dbReference type="AlphaFoldDB" id="A0A559KF17"/>
<feature type="region of interest" description="Disordered" evidence="1">
    <location>
        <begin position="68"/>
        <end position="141"/>
    </location>
</feature>